<evidence type="ECO:0000313" key="3">
    <source>
        <dbReference type="Proteomes" id="UP000525078"/>
    </source>
</evidence>
<protein>
    <submittedName>
        <fullName evidence="2">Uncharacterized protein</fullName>
    </submittedName>
</protein>
<dbReference type="Proteomes" id="UP000525078">
    <property type="component" value="Unassembled WGS sequence"/>
</dbReference>
<dbReference type="EMBL" id="JAATIP010000454">
    <property type="protein sequence ID" value="KAF4348423.1"/>
    <property type="molecule type" value="Genomic_DNA"/>
</dbReference>
<comment type="caution">
    <text evidence="2">The sequence shown here is derived from an EMBL/GenBank/DDBJ whole genome shotgun (WGS) entry which is preliminary data.</text>
</comment>
<proteinExistence type="predicted"/>
<accession>A0A7J6DQQ0</accession>
<organism evidence="2 3">
    <name type="scientific">Cannabis sativa</name>
    <name type="common">Hemp</name>
    <name type="synonym">Marijuana</name>
    <dbReference type="NCBI Taxonomy" id="3483"/>
    <lineage>
        <taxon>Eukaryota</taxon>
        <taxon>Viridiplantae</taxon>
        <taxon>Streptophyta</taxon>
        <taxon>Embryophyta</taxon>
        <taxon>Tracheophyta</taxon>
        <taxon>Spermatophyta</taxon>
        <taxon>Magnoliopsida</taxon>
        <taxon>eudicotyledons</taxon>
        <taxon>Gunneridae</taxon>
        <taxon>Pentapetalae</taxon>
        <taxon>rosids</taxon>
        <taxon>fabids</taxon>
        <taxon>Rosales</taxon>
        <taxon>Cannabaceae</taxon>
        <taxon>Cannabis</taxon>
    </lineage>
</organism>
<feature type="compositionally biased region" description="Polar residues" evidence="1">
    <location>
        <begin position="1"/>
        <end position="20"/>
    </location>
</feature>
<evidence type="ECO:0000256" key="1">
    <source>
        <dbReference type="SAM" id="MobiDB-lite"/>
    </source>
</evidence>
<reference evidence="2 3" key="1">
    <citation type="journal article" date="2020" name="bioRxiv">
        <title>Sequence and annotation of 42 cannabis genomes reveals extensive copy number variation in cannabinoid synthesis and pathogen resistance genes.</title>
        <authorList>
            <person name="Mckernan K.J."/>
            <person name="Helbert Y."/>
            <person name="Kane L.T."/>
            <person name="Ebling H."/>
            <person name="Zhang L."/>
            <person name="Liu B."/>
            <person name="Eaton Z."/>
            <person name="Mclaughlin S."/>
            <person name="Kingan S."/>
            <person name="Baybayan P."/>
            <person name="Concepcion G."/>
            <person name="Jordan M."/>
            <person name="Riva A."/>
            <person name="Barbazuk W."/>
            <person name="Harkins T."/>
        </authorList>
    </citation>
    <scope>NUCLEOTIDE SEQUENCE [LARGE SCALE GENOMIC DNA]</scope>
    <source>
        <strain evidence="3">cv. Jamaican Lion 4</strain>
        <tissue evidence="2">Leaf</tissue>
    </source>
</reference>
<gene>
    <name evidence="2" type="ORF">F8388_015734</name>
</gene>
<name>A0A7J6DQQ0_CANSA</name>
<evidence type="ECO:0000313" key="2">
    <source>
        <dbReference type="EMBL" id="KAF4348423.1"/>
    </source>
</evidence>
<dbReference type="AlphaFoldDB" id="A0A7J6DQQ0"/>
<sequence length="166" mass="17734">MAIPTQNTFNGGARTNSSSPGYDPRCLKTLPSTSHIVAASGPVTSVQPLPSIPETQPTFPSQPAAVVLNTMTTTEFGSCQTPLLTVLLLSTQYPNASRFSLSDTPLILNQLISDEEVSDRSYPSCSLKPKELLLVLQQWRLAANTTKGVTATTTGANHGSSKYCEY</sequence>
<feature type="region of interest" description="Disordered" evidence="1">
    <location>
        <begin position="1"/>
        <end position="23"/>
    </location>
</feature>